<evidence type="ECO:0000313" key="1">
    <source>
        <dbReference type="EMBL" id="CAD7246176.1"/>
    </source>
</evidence>
<reference evidence="1" key="1">
    <citation type="submission" date="2020-11" db="EMBL/GenBank/DDBJ databases">
        <authorList>
            <person name="Tran Van P."/>
        </authorList>
    </citation>
    <scope>NUCLEOTIDE SEQUENCE</scope>
</reference>
<organism evidence="1">
    <name type="scientific">Darwinula stevensoni</name>
    <dbReference type="NCBI Taxonomy" id="69355"/>
    <lineage>
        <taxon>Eukaryota</taxon>
        <taxon>Metazoa</taxon>
        <taxon>Ecdysozoa</taxon>
        <taxon>Arthropoda</taxon>
        <taxon>Crustacea</taxon>
        <taxon>Oligostraca</taxon>
        <taxon>Ostracoda</taxon>
        <taxon>Podocopa</taxon>
        <taxon>Podocopida</taxon>
        <taxon>Darwinulocopina</taxon>
        <taxon>Darwinuloidea</taxon>
        <taxon>Darwinulidae</taxon>
        <taxon>Darwinula</taxon>
    </lineage>
</organism>
<sequence>MAVREWLRPKDTPISFFHSKAGDGGLQICQFTKWIPFLKLRQQERLENFNHPAFKQHKEHLQELPLKAVKYPEINNESCKTNEEISDKTAKDLYKMLDGRGLKHAKEVRAIHSWKTDGNKLQRGASFISSVKVHGNLLSMQARAARGRNETTMCNAGCNSRASLSHIPQECSRTHGARIRRHDALVKLVNEKLRNLNFTTLTEKKIKTTAGLRKPDIIIVNSIESWVIDAQVVNGYDDPEDLHHLKKQYNNPDIIKWIKDKTGCQSVKFTTITYNWRGIMSKTSANDLIDLGITKKDLKISDWKESSRNFLNIQYNFFSRAC</sequence>
<keyword evidence="2" id="KW-1185">Reference proteome</keyword>
<name>A0A7R8XA97_9CRUS</name>
<gene>
    <name evidence="1" type="ORF">DSTB1V02_LOCUS6033</name>
</gene>
<dbReference type="AlphaFoldDB" id="A0A7R8XA97"/>
<proteinExistence type="predicted"/>
<dbReference type="EMBL" id="LR900577">
    <property type="protein sequence ID" value="CAD7246176.1"/>
    <property type="molecule type" value="Genomic_DNA"/>
</dbReference>
<dbReference type="OrthoDB" id="8195432at2759"/>
<evidence type="ECO:0000313" key="2">
    <source>
        <dbReference type="Proteomes" id="UP000677054"/>
    </source>
</evidence>
<accession>A0A7R8XA97</accession>
<protein>
    <recommendedName>
        <fullName evidence="3">Reverse transcriptase</fullName>
    </recommendedName>
</protein>
<dbReference type="Proteomes" id="UP000677054">
    <property type="component" value="Unassembled WGS sequence"/>
</dbReference>
<dbReference type="EMBL" id="CAJPEV010001060">
    <property type="protein sequence ID" value="CAG0890457.1"/>
    <property type="molecule type" value="Genomic_DNA"/>
</dbReference>
<evidence type="ECO:0008006" key="3">
    <source>
        <dbReference type="Google" id="ProtNLM"/>
    </source>
</evidence>